<feature type="chain" id="PRO_5040318603" evidence="1">
    <location>
        <begin position="24"/>
        <end position="235"/>
    </location>
</feature>
<keyword evidence="1" id="KW-0732">Signal</keyword>
<dbReference type="AlphaFoldDB" id="A0A9N9C2A4"/>
<reference evidence="2" key="1">
    <citation type="submission" date="2021-06" db="EMBL/GenBank/DDBJ databases">
        <authorList>
            <person name="Kallberg Y."/>
            <person name="Tangrot J."/>
            <person name="Rosling A."/>
        </authorList>
    </citation>
    <scope>NUCLEOTIDE SEQUENCE</scope>
    <source>
        <strain evidence="2">IA702</strain>
    </source>
</reference>
<proteinExistence type="predicted"/>
<dbReference type="EMBL" id="CAJVPJ010001294">
    <property type="protein sequence ID" value="CAG8585194.1"/>
    <property type="molecule type" value="Genomic_DNA"/>
</dbReference>
<dbReference type="Proteomes" id="UP000789572">
    <property type="component" value="Unassembled WGS sequence"/>
</dbReference>
<keyword evidence="3" id="KW-1185">Reference proteome</keyword>
<feature type="signal peptide" evidence="1">
    <location>
        <begin position="1"/>
        <end position="23"/>
    </location>
</feature>
<dbReference type="OrthoDB" id="10395520at2759"/>
<gene>
    <name evidence="2" type="ORF">POCULU_LOCUS6691</name>
</gene>
<name>A0A9N9C2A4_9GLOM</name>
<comment type="caution">
    <text evidence="2">The sequence shown here is derived from an EMBL/GenBank/DDBJ whole genome shotgun (WGS) entry which is preliminary data.</text>
</comment>
<sequence>MKSIHWSFTFLFLFLLTFTPSFSDLVDINLSAPVIIGEGTLQIQYSVYRELGYTYEITNLTIFLKPLSGTSAPYTIASTAPLYSLGNTNTTNTVSYQLPPESFGNSYNVEFVELYRTVATGMMSTAIADVRLDVPSKTVSDTKTLISSGMTIVVSTLVPPLTTVFTTVTNGQTSIYSSTVPASVMTVTLGSPTVTKATNQPGSSNGGGCVVPEGKTFVWTMISVWLGYLVAETFI</sequence>
<accession>A0A9N9C2A4</accession>
<evidence type="ECO:0000256" key="1">
    <source>
        <dbReference type="SAM" id="SignalP"/>
    </source>
</evidence>
<evidence type="ECO:0000313" key="2">
    <source>
        <dbReference type="EMBL" id="CAG8585194.1"/>
    </source>
</evidence>
<protein>
    <submittedName>
        <fullName evidence="2">4629_t:CDS:1</fullName>
    </submittedName>
</protein>
<evidence type="ECO:0000313" key="3">
    <source>
        <dbReference type="Proteomes" id="UP000789572"/>
    </source>
</evidence>
<organism evidence="2 3">
    <name type="scientific">Paraglomus occultum</name>
    <dbReference type="NCBI Taxonomy" id="144539"/>
    <lineage>
        <taxon>Eukaryota</taxon>
        <taxon>Fungi</taxon>
        <taxon>Fungi incertae sedis</taxon>
        <taxon>Mucoromycota</taxon>
        <taxon>Glomeromycotina</taxon>
        <taxon>Glomeromycetes</taxon>
        <taxon>Paraglomerales</taxon>
        <taxon>Paraglomeraceae</taxon>
        <taxon>Paraglomus</taxon>
    </lineage>
</organism>